<evidence type="ECO:0000256" key="8">
    <source>
        <dbReference type="ARBA" id="ARBA00022960"/>
    </source>
</evidence>
<gene>
    <name evidence="17" type="ORF">NYR02_16040</name>
</gene>
<evidence type="ECO:0000256" key="5">
    <source>
        <dbReference type="ARBA" id="ARBA00022670"/>
    </source>
</evidence>
<organism evidence="17 18">
    <name type="scientific">Thalassolituus pacificus</name>
    <dbReference type="NCBI Taxonomy" id="2975440"/>
    <lineage>
        <taxon>Bacteria</taxon>
        <taxon>Pseudomonadati</taxon>
        <taxon>Pseudomonadota</taxon>
        <taxon>Gammaproteobacteria</taxon>
        <taxon>Oceanospirillales</taxon>
        <taxon>Oceanospirillaceae</taxon>
        <taxon>Thalassolituus</taxon>
    </lineage>
</organism>
<dbReference type="RefSeq" id="WP_260977366.1">
    <property type="nucleotide sequence ID" value="NZ_JAOANI010000028.1"/>
</dbReference>
<feature type="signal peptide" evidence="15">
    <location>
        <begin position="1"/>
        <end position="23"/>
    </location>
</feature>
<proteinExistence type="inferred from homology"/>
<dbReference type="InterPro" id="IPR001967">
    <property type="entry name" value="Peptidase_S11_N"/>
</dbReference>
<comment type="similarity">
    <text evidence="2 14">Belongs to the peptidase S11 family.</text>
</comment>
<accession>A0A9X2WHG9</accession>
<evidence type="ECO:0000256" key="2">
    <source>
        <dbReference type="ARBA" id="ARBA00007164"/>
    </source>
</evidence>
<evidence type="ECO:0000256" key="6">
    <source>
        <dbReference type="ARBA" id="ARBA00022729"/>
    </source>
</evidence>
<sequence length="384" mass="42569">MRYSLLIVSAMFSALLATSAARAEVIVPKAPDLDASAYVLMDADSGRILVEHNADERLPPASLTKMMTSYIAVHELELGNVKEQTQVPISVKAWRKGGSKMFVREGTEVALIDLLRGIIVQSGNDASVAVAEYFAGSEEAFAGWMNQYAERFGMTSTHFENATGWPADGHLTTAGDIAKLALHIVKDHPHYYKLYAEKYYEYNNIRQPNRNKLLWRDPSVDGLKTGHTDEAGFCLAASAVRDNTRLIAVVMGTRSEEARARETQKLLAYGFGYYETRKVYSAEEVLQSNPVWLGKAENIDIGLEKELYLTLPRGMKGELEVNILTDEFIEAPISKGQVVGTLTVSMEGEVQAERPLIALADVEEAGFFGRLWGSIKLFFVRLFA</sequence>
<evidence type="ECO:0000256" key="1">
    <source>
        <dbReference type="ARBA" id="ARBA00004752"/>
    </source>
</evidence>
<comment type="catalytic activity">
    <reaction evidence="11">
        <text>Preferential cleavage: (Ac)2-L-Lys-D-Ala-|-D-Ala. Also transpeptidation of peptidyl-alanyl moieties that are N-acyl substituents of D-alanine.</text>
        <dbReference type="EC" id="3.4.16.4"/>
    </reaction>
</comment>
<feature type="active site" description="Proton acceptor" evidence="12">
    <location>
        <position position="65"/>
    </location>
</feature>
<dbReference type="GO" id="GO:0008360">
    <property type="term" value="P:regulation of cell shape"/>
    <property type="evidence" value="ECO:0007669"/>
    <property type="project" value="UniProtKB-KW"/>
</dbReference>
<dbReference type="SUPFAM" id="SSF56601">
    <property type="entry name" value="beta-lactamase/transpeptidase-like"/>
    <property type="match status" value="1"/>
</dbReference>
<evidence type="ECO:0000313" key="18">
    <source>
        <dbReference type="Proteomes" id="UP001147830"/>
    </source>
</evidence>
<feature type="chain" id="PRO_5040981443" description="serine-type D-Ala-D-Ala carboxypeptidase" evidence="15">
    <location>
        <begin position="24"/>
        <end position="384"/>
    </location>
</feature>
<keyword evidence="6 15" id="KW-0732">Signal</keyword>
<reference evidence="17" key="2">
    <citation type="submission" date="2022-08" db="EMBL/GenBank/DDBJ databases">
        <authorList>
            <person name="Dong C."/>
        </authorList>
    </citation>
    <scope>NUCLEOTIDE SEQUENCE</scope>
    <source>
        <strain evidence="17">59MF3M-4</strain>
    </source>
</reference>
<reference evidence="17" key="1">
    <citation type="journal article" date="2022" name="Front. Microbiol.">
        <title>Genome-based taxonomic rearrangement of Oceanobacter-related bacteria including the description of Thalassolituus hydrocarbonoclasticus sp. nov. and Thalassolituus pacificus sp. nov. and emended description of the genus Thalassolituus.</title>
        <authorList>
            <person name="Dong C."/>
            <person name="Wei L."/>
            <person name="Wang J."/>
            <person name="Lai Q."/>
            <person name="Huang Z."/>
            <person name="Shao Z."/>
        </authorList>
    </citation>
    <scope>NUCLEOTIDE SEQUENCE</scope>
    <source>
        <strain evidence="17">59MF3M-4</strain>
    </source>
</reference>
<dbReference type="AlphaFoldDB" id="A0A9X2WHG9"/>
<evidence type="ECO:0000259" key="16">
    <source>
        <dbReference type="SMART" id="SM00936"/>
    </source>
</evidence>
<keyword evidence="7" id="KW-0378">Hydrolase</keyword>
<dbReference type="PANTHER" id="PTHR21581:SF6">
    <property type="entry name" value="TRAFFICKING PROTEIN PARTICLE COMPLEX SUBUNIT 12"/>
    <property type="match status" value="1"/>
</dbReference>
<evidence type="ECO:0000256" key="7">
    <source>
        <dbReference type="ARBA" id="ARBA00022801"/>
    </source>
</evidence>
<dbReference type="InterPro" id="IPR012338">
    <property type="entry name" value="Beta-lactam/transpept-like"/>
</dbReference>
<dbReference type="GO" id="GO:0009252">
    <property type="term" value="P:peptidoglycan biosynthetic process"/>
    <property type="evidence" value="ECO:0007669"/>
    <property type="project" value="UniProtKB-KW"/>
</dbReference>
<evidence type="ECO:0000256" key="9">
    <source>
        <dbReference type="ARBA" id="ARBA00022984"/>
    </source>
</evidence>
<dbReference type="EMBL" id="JAOANI010000028">
    <property type="protein sequence ID" value="MCT7360534.1"/>
    <property type="molecule type" value="Genomic_DNA"/>
</dbReference>
<dbReference type="PRINTS" id="PR00725">
    <property type="entry name" value="DADACBPTASE1"/>
</dbReference>
<evidence type="ECO:0000256" key="14">
    <source>
        <dbReference type="RuleBase" id="RU004016"/>
    </source>
</evidence>
<dbReference type="Pfam" id="PF07943">
    <property type="entry name" value="PBP5_C"/>
    <property type="match status" value="1"/>
</dbReference>
<keyword evidence="9" id="KW-0573">Peptidoglycan synthesis</keyword>
<protein>
    <recommendedName>
        <fullName evidence="3">serine-type D-Ala-D-Ala carboxypeptidase</fullName>
        <ecNumber evidence="3">3.4.16.4</ecNumber>
    </recommendedName>
</protein>
<evidence type="ECO:0000256" key="13">
    <source>
        <dbReference type="PIRSR" id="PIRSR618044-2"/>
    </source>
</evidence>
<evidence type="ECO:0000313" key="17">
    <source>
        <dbReference type="EMBL" id="MCT7360534.1"/>
    </source>
</evidence>
<dbReference type="Proteomes" id="UP001147830">
    <property type="component" value="Unassembled WGS sequence"/>
</dbReference>
<evidence type="ECO:0000256" key="10">
    <source>
        <dbReference type="ARBA" id="ARBA00023316"/>
    </source>
</evidence>
<dbReference type="Pfam" id="PF00768">
    <property type="entry name" value="Peptidase_S11"/>
    <property type="match status" value="1"/>
</dbReference>
<keyword evidence="10" id="KW-0961">Cell wall biogenesis/degradation</keyword>
<comment type="caution">
    <text evidence="17">The sequence shown here is derived from an EMBL/GenBank/DDBJ whole genome shotgun (WGS) entry which is preliminary data.</text>
</comment>
<evidence type="ECO:0000256" key="11">
    <source>
        <dbReference type="ARBA" id="ARBA00034000"/>
    </source>
</evidence>
<name>A0A9X2WHG9_9GAMM</name>
<evidence type="ECO:0000256" key="15">
    <source>
        <dbReference type="SAM" id="SignalP"/>
    </source>
</evidence>
<dbReference type="GO" id="GO:0071555">
    <property type="term" value="P:cell wall organization"/>
    <property type="evidence" value="ECO:0007669"/>
    <property type="project" value="UniProtKB-KW"/>
</dbReference>
<evidence type="ECO:0000256" key="3">
    <source>
        <dbReference type="ARBA" id="ARBA00012448"/>
    </source>
</evidence>
<dbReference type="GO" id="GO:0006508">
    <property type="term" value="P:proteolysis"/>
    <property type="evidence" value="ECO:0007669"/>
    <property type="project" value="UniProtKB-KW"/>
</dbReference>
<dbReference type="EC" id="3.4.16.4" evidence="3"/>
<dbReference type="SMART" id="SM00936">
    <property type="entry name" value="PBP5_C"/>
    <property type="match status" value="1"/>
</dbReference>
<dbReference type="Gene3D" id="2.60.410.10">
    <property type="entry name" value="D-Ala-D-Ala carboxypeptidase, C-terminal domain"/>
    <property type="match status" value="1"/>
</dbReference>
<feature type="domain" description="Peptidase S11 D-Ala-D-Ala carboxypeptidase A C-terminal" evidence="16">
    <location>
        <begin position="274"/>
        <end position="364"/>
    </location>
</feature>
<dbReference type="InterPro" id="IPR037167">
    <property type="entry name" value="Peptidase_S11_C_sf"/>
</dbReference>
<keyword evidence="8" id="KW-0133">Cell shape</keyword>
<comment type="pathway">
    <text evidence="1">Cell wall biogenesis; peptidoglycan biosynthesis.</text>
</comment>
<dbReference type="InterPro" id="IPR012907">
    <property type="entry name" value="Peptidase_S11_C"/>
</dbReference>
<feature type="binding site" evidence="13">
    <location>
        <position position="224"/>
    </location>
    <ligand>
        <name>substrate</name>
    </ligand>
</feature>
<evidence type="ECO:0000256" key="12">
    <source>
        <dbReference type="PIRSR" id="PIRSR618044-1"/>
    </source>
</evidence>
<dbReference type="InterPro" id="IPR018044">
    <property type="entry name" value="Peptidase_S11"/>
</dbReference>
<dbReference type="PANTHER" id="PTHR21581">
    <property type="entry name" value="D-ALANYL-D-ALANINE CARBOXYPEPTIDASE"/>
    <property type="match status" value="1"/>
</dbReference>
<dbReference type="Gene3D" id="3.40.710.10">
    <property type="entry name" value="DD-peptidase/beta-lactamase superfamily"/>
    <property type="match status" value="1"/>
</dbReference>
<keyword evidence="18" id="KW-1185">Reference proteome</keyword>
<dbReference type="GO" id="GO:0009002">
    <property type="term" value="F:serine-type D-Ala-D-Ala carboxypeptidase activity"/>
    <property type="evidence" value="ECO:0007669"/>
    <property type="project" value="UniProtKB-EC"/>
</dbReference>
<keyword evidence="4 17" id="KW-0121">Carboxypeptidase</keyword>
<evidence type="ECO:0000256" key="4">
    <source>
        <dbReference type="ARBA" id="ARBA00022645"/>
    </source>
</evidence>
<feature type="active site" evidence="12">
    <location>
        <position position="122"/>
    </location>
</feature>
<keyword evidence="5" id="KW-0645">Protease</keyword>
<feature type="active site" description="Acyl-ester intermediate" evidence="12">
    <location>
        <position position="62"/>
    </location>
</feature>